<accession>R7TEE1</accession>
<dbReference type="GO" id="GO:0031966">
    <property type="term" value="C:mitochondrial membrane"/>
    <property type="evidence" value="ECO:0007669"/>
    <property type="project" value="UniProtKB-SubCell"/>
</dbReference>
<keyword evidence="7" id="KW-0496">Mitochondrion</keyword>
<evidence type="ECO:0000256" key="6">
    <source>
        <dbReference type="ARBA" id="ARBA00022989"/>
    </source>
</evidence>
<feature type="repeat" description="Solcar" evidence="9">
    <location>
        <begin position="26"/>
        <end position="110"/>
    </location>
</feature>
<comment type="similarity">
    <text evidence="2 10">Belongs to the mitochondrial carrier (TC 2.A.29) family.</text>
</comment>
<evidence type="ECO:0000313" key="12">
    <source>
        <dbReference type="EnsemblMetazoa" id="CapteP168388"/>
    </source>
</evidence>
<dbReference type="Pfam" id="PF00153">
    <property type="entry name" value="Mito_carr"/>
    <property type="match status" value="3"/>
</dbReference>
<dbReference type="Gene3D" id="1.50.40.10">
    <property type="entry name" value="Mitochondrial carrier domain"/>
    <property type="match status" value="2"/>
</dbReference>
<dbReference type="EMBL" id="AMQN01013484">
    <property type="status" value="NOT_ANNOTATED_CDS"/>
    <property type="molecule type" value="Genomic_DNA"/>
</dbReference>
<evidence type="ECO:0000313" key="11">
    <source>
        <dbReference type="EMBL" id="ELT92099.1"/>
    </source>
</evidence>
<dbReference type="InterPro" id="IPR002067">
    <property type="entry name" value="MCP"/>
</dbReference>
<keyword evidence="6" id="KW-1133">Transmembrane helix</keyword>
<dbReference type="PANTHER" id="PTHR45624">
    <property type="entry name" value="MITOCHONDRIAL BASIC AMINO ACIDS TRANSPORTER-RELATED"/>
    <property type="match status" value="1"/>
</dbReference>
<proteinExistence type="inferred from homology"/>
<evidence type="ECO:0000256" key="10">
    <source>
        <dbReference type="RuleBase" id="RU000488"/>
    </source>
</evidence>
<dbReference type="InterPro" id="IPR023395">
    <property type="entry name" value="MCP_dom_sf"/>
</dbReference>
<evidence type="ECO:0000256" key="2">
    <source>
        <dbReference type="ARBA" id="ARBA00006375"/>
    </source>
</evidence>
<dbReference type="AlphaFoldDB" id="R7TEE1"/>
<gene>
    <name evidence="11" type="ORF">CAPTEDRAFT_168388</name>
</gene>
<keyword evidence="5" id="KW-0677">Repeat</keyword>
<keyword evidence="13" id="KW-1185">Reference proteome</keyword>
<dbReference type="InterPro" id="IPR018108">
    <property type="entry name" value="MCP_transmembrane"/>
</dbReference>
<name>R7TEE1_CAPTE</name>
<organism evidence="11">
    <name type="scientific">Capitella teleta</name>
    <name type="common">Polychaete worm</name>
    <dbReference type="NCBI Taxonomy" id="283909"/>
    <lineage>
        <taxon>Eukaryota</taxon>
        <taxon>Metazoa</taxon>
        <taxon>Spiralia</taxon>
        <taxon>Lophotrochozoa</taxon>
        <taxon>Annelida</taxon>
        <taxon>Polychaeta</taxon>
        <taxon>Sedentaria</taxon>
        <taxon>Scolecida</taxon>
        <taxon>Capitellidae</taxon>
        <taxon>Capitella</taxon>
    </lineage>
</organism>
<sequence>MHCVHCLPRCTMTKTKKDFKDPNTGKKALTNFLAGAVGGAGSASLSHPLDSVKVKMQTFPTMYRGGLHCMQEVVRQDGIRGLYRGLTPGVTLSMTEASIRYMIYGVCQDLVRKVLHKGCSETMSVSHNAAAGGLTGFFATFAACPIEVVKCRMQGSLEMKGQSHMKSKGPIGVLGYTLKNEGITGLYRGFTSNVARNVPGELVFFATYEQMRKVMKKPGQVKDDLGALKSFMCGSSAGIAYWVSIYPLDSVKSRVQVLSAEGQVQGLAKTFVNILRTEGIRPLYHGVGYSIPRAIIGSGSHFVFYETARKILLRKEREERERNAD</sequence>
<dbReference type="EnsemblMetazoa" id="CapteT168388">
    <property type="protein sequence ID" value="CapteP168388"/>
    <property type="gene ID" value="CapteG168388"/>
</dbReference>
<protein>
    <recommendedName>
        <fullName evidence="14">Mitochondrial carrier protein</fullName>
    </recommendedName>
</protein>
<feature type="repeat" description="Solcar" evidence="9">
    <location>
        <begin position="225"/>
        <end position="311"/>
    </location>
</feature>
<dbReference type="PROSITE" id="PS50920">
    <property type="entry name" value="SOLCAR"/>
    <property type="match status" value="3"/>
</dbReference>
<comment type="subcellular location">
    <subcellularLocation>
        <location evidence="1">Mitochondrion membrane</location>
        <topology evidence="1">Multi-pass membrane protein</topology>
    </subcellularLocation>
</comment>
<dbReference type="PANTHER" id="PTHR45624:SF12">
    <property type="entry name" value="MITOCHONDRIAL ORNITHINE TRANSPORTER 1"/>
    <property type="match status" value="1"/>
</dbReference>
<dbReference type="GO" id="GO:1990575">
    <property type="term" value="P:mitochondrial L-ornithine transmembrane transport"/>
    <property type="evidence" value="ECO:0007669"/>
    <property type="project" value="TreeGrafter"/>
</dbReference>
<dbReference type="EMBL" id="KB310252">
    <property type="protein sequence ID" value="ELT92099.1"/>
    <property type="molecule type" value="Genomic_DNA"/>
</dbReference>
<keyword evidence="8 9" id="KW-0472">Membrane</keyword>
<reference evidence="12" key="3">
    <citation type="submission" date="2015-06" db="UniProtKB">
        <authorList>
            <consortium name="EnsemblMetazoa"/>
        </authorList>
    </citation>
    <scope>IDENTIFICATION</scope>
</reference>
<dbReference type="PRINTS" id="PR00926">
    <property type="entry name" value="MITOCARRIER"/>
</dbReference>
<dbReference type="Proteomes" id="UP000014760">
    <property type="component" value="Unassembled WGS sequence"/>
</dbReference>
<feature type="repeat" description="Solcar" evidence="9">
    <location>
        <begin position="123"/>
        <end position="214"/>
    </location>
</feature>
<evidence type="ECO:0000256" key="7">
    <source>
        <dbReference type="ARBA" id="ARBA00023128"/>
    </source>
</evidence>
<keyword evidence="4 9" id="KW-0812">Transmembrane</keyword>
<reference evidence="13" key="1">
    <citation type="submission" date="2012-12" db="EMBL/GenBank/DDBJ databases">
        <authorList>
            <person name="Hellsten U."/>
            <person name="Grimwood J."/>
            <person name="Chapman J.A."/>
            <person name="Shapiro H."/>
            <person name="Aerts A."/>
            <person name="Otillar R.P."/>
            <person name="Terry A.Y."/>
            <person name="Boore J.L."/>
            <person name="Simakov O."/>
            <person name="Marletaz F."/>
            <person name="Cho S.-J."/>
            <person name="Edsinger-Gonzales E."/>
            <person name="Havlak P."/>
            <person name="Kuo D.-H."/>
            <person name="Larsson T."/>
            <person name="Lv J."/>
            <person name="Arendt D."/>
            <person name="Savage R."/>
            <person name="Osoegawa K."/>
            <person name="de Jong P."/>
            <person name="Lindberg D.R."/>
            <person name="Seaver E.C."/>
            <person name="Weisblat D.A."/>
            <person name="Putnam N.H."/>
            <person name="Grigoriev I.V."/>
            <person name="Rokhsar D.S."/>
        </authorList>
    </citation>
    <scope>NUCLEOTIDE SEQUENCE</scope>
    <source>
        <strain evidence="13">I ESC-2004</strain>
    </source>
</reference>
<dbReference type="InterPro" id="IPR050567">
    <property type="entry name" value="Mitochondrial_Carrier"/>
</dbReference>
<evidence type="ECO:0000256" key="5">
    <source>
        <dbReference type="ARBA" id="ARBA00022737"/>
    </source>
</evidence>
<evidence type="ECO:0000256" key="8">
    <source>
        <dbReference type="ARBA" id="ARBA00023136"/>
    </source>
</evidence>
<dbReference type="GO" id="GO:0000064">
    <property type="term" value="F:L-ornithine transmembrane transporter activity"/>
    <property type="evidence" value="ECO:0007669"/>
    <property type="project" value="TreeGrafter"/>
</dbReference>
<evidence type="ECO:0000256" key="4">
    <source>
        <dbReference type="ARBA" id="ARBA00022692"/>
    </source>
</evidence>
<evidence type="ECO:0000313" key="13">
    <source>
        <dbReference type="Proteomes" id="UP000014760"/>
    </source>
</evidence>
<evidence type="ECO:0000256" key="3">
    <source>
        <dbReference type="ARBA" id="ARBA00022448"/>
    </source>
</evidence>
<dbReference type="HOGENOM" id="CLU_015166_16_3_1"/>
<dbReference type="OMA" id="LWTVNYP"/>
<dbReference type="OrthoDB" id="409586at2759"/>
<keyword evidence="3 10" id="KW-0813">Transport</keyword>
<evidence type="ECO:0000256" key="9">
    <source>
        <dbReference type="PROSITE-ProRule" id="PRU00282"/>
    </source>
</evidence>
<evidence type="ECO:0008006" key="14">
    <source>
        <dbReference type="Google" id="ProtNLM"/>
    </source>
</evidence>
<reference evidence="11 13" key="2">
    <citation type="journal article" date="2013" name="Nature">
        <title>Insights into bilaterian evolution from three spiralian genomes.</title>
        <authorList>
            <person name="Simakov O."/>
            <person name="Marletaz F."/>
            <person name="Cho S.J."/>
            <person name="Edsinger-Gonzales E."/>
            <person name="Havlak P."/>
            <person name="Hellsten U."/>
            <person name="Kuo D.H."/>
            <person name="Larsson T."/>
            <person name="Lv J."/>
            <person name="Arendt D."/>
            <person name="Savage R."/>
            <person name="Osoegawa K."/>
            <person name="de Jong P."/>
            <person name="Grimwood J."/>
            <person name="Chapman J.A."/>
            <person name="Shapiro H."/>
            <person name="Aerts A."/>
            <person name="Otillar R.P."/>
            <person name="Terry A.Y."/>
            <person name="Boore J.L."/>
            <person name="Grigoriev I.V."/>
            <person name="Lindberg D.R."/>
            <person name="Seaver E.C."/>
            <person name="Weisblat D.A."/>
            <person name="Putnam N.H."/>
            <person name="Rokhsar D.S."/>
        </authorList>
    </citation>
    <scope>NUCLEOTIDE SEQUENCE</scope>
    <source>
        <strain evidence="11 13">I ESC-2004</strain>
    </source>
</reference>
<dbReference type="SUPFAM" id="SSF103506">
    <property type="entry name" value="Mitochondrial carrier"/>
    <property type="match status" value="1"/>
</dbReference>
<evidence type="ECO:0000256" key="1">
    <source>
        <dbReference type="ARBA" id="ARBA00004225"/>
    </source>
</evidence>